<keyword evidence="4" id="KW-1185">Reference proteome</keyword>
<dbReference type="GeneID" id="55820275"/>
<dbReference type="Proteomes" id="UP000509594">
    <property type="component" value="Chromosome"/>
</dbReference>
<protein>
    <submittedName>
        <fullName evidence="3">Winged helix-turn-helix domain-containing protein</fullName>
    </submittedName>
</protein>
<evidence type="ECO:0000259" key="2">
    <source>
        <dbReference type="Pfam" id="PF25213"/>
    </source>
</evidence>
<dbReference type="Pfam" id="PF25213">
    <property type="entry name" value="HVO_A0261_N"/>
    <property type="match status" value="1"/>
</dbReference>
<dbReference type="SUPFAM" id="SSF46785">
    <property type="entry name" value="Winged helix' DNA-binding domain"/>
    <property type="match status" value="1"/>
</dbReference>
<reference evidence="3 4" key="1">
    <citation type="submission" date="2020-06" db="EMBL/GenBank/DDBJ databases">
        <title>Methanolobus halotolerans sp. nov., isolated from a saline lake Tus in Siberia.</title>
        <authorList>
            <person name="Shen Y."/>
            <person name="Chen S.-C."/>
            <person name="Lai M.-C."/>
            <person name="Huang H.-H."/>
            <person name="Chiu H.-H."/>
            <person name="Tang S.-L."/>
            <person name="Rogozin D.Y."/>
            <person name="Degermendzhy A.G."/>
        </authorList>
    </citation>
    <scope>NUCLEOTIDE SEQUENCE [LARGE SCALE GENOMIC DNA]</scope>
    <source>
        <strain evidence="3 4">DSM 21339</strain>
    </source>
</reference>
<feature type="domain" description="Methanogenesis regulatory protein FilR1 middle" evidence="1">
    <location>
        <begin position="126"/>
        <end position="253"/>
    </location>
</feature>
<dbReference type="Gene3D" id="1.10.10.10">
    <property type="entry name" value="Winged helix-like DNA-binding domain superfamily/Winged helix DNA-binding domain"/>
    <property type="match status" value="1"/>
</dbReference>
<dbReference type="AlphaFoldDB" id="A0A7D5J7F7"/>
<accession>A0A7D5J7F7</accession>
<evidence type="ECO:0000313" key="4">
    <source>
        <dbReference type="Proteomes" id="UP000509594"/>
    </source>
</evidence>
<proteinExistence type="predicted"/>
<dbReference type="PIRSF" id="PIRSF006692">
    <property type="entry name" value="TF_HTH_AF0396_prd"/>
    <property type="match status" value="1"/>
</dbReference>
<dbReference type="KEGG" id="mzi:HWN40_01330"/>
<organism evidence="3 4">
    <name type="scientific">Methanolobus zinderi</name>
    <dbReference type="NCBI Taxonomy" id="536044"/>
    <lineage>
        <taxon>Archaea</taxon>
        <taxon>Methanobacteriati</taxon>
        <taxon>Methanobacteriota</taxon>
        <taxon>Stenosarchaea group</taxon>
        <taxon>Methanomicrobia</taxon>
        <taxon>Methanosarcinales</taxon>
        <taxon>Methanosarcinaceae</taxon>
        <taxon>Methanolobus</taxon>
    </lineage>
</organism>
<evidence type="ECO:0000313" key="3">
    <source>
        <dbReference type="EMBL" id="QLC49010.1"/>
    </source>
</evidence>
<dbReference type="OrthoDB" id="11410at2157"/>
<dbReference type="InterPro" id="IPR036388">
    <property type="entry name" value="WH-like_DNA-bd_sf"/>
</dbReference>
<dbReference type="Pfam" id="PF08350">
    <property type="entry name" value="FilR1_middle"/>
    <property type="match status" value="1"/>
</dbReference>
<dbReference type="RefSeq" id="WP_176964073.1">
    <property type="nucleotide sequence ID" value="NZ_CP058215.1"/>
</dbReference>
<feature type="domain" description="HVO-A0261-like N-terminal" evidence="2">
    <location>
        <begin position="9"/>
        <end position="83"/>
    </location>
</feature>
<dbReference type="EMBL" id="CP058215">
    <property type="protein sequence ID" value="QLC49010.1"/>
    <property type="molecule type" value="Genomic_DNA"/>
</dbReference>
<sequence length="273" mass="31933">MKRALQDVVFASEKRKNVLLLLQDGPKKMDTLLNAVDTNRQSLLPQLRILEEHHLIDHYDDTYELTTMGKLVIDETAPSIELMEFLDTNIDYWGTRNLDFIPSILLSRIKELGNCRIVNPTVTELHEMDKEFSRAAEQSESLYGVTNYFHPNFPGLFSKMAEKGLKVHFILSEDLADKLHSENYGDFNKLLKNNLFSFSVYPGKLNVMSFMFHDNHLMMHMLDKKEKFDNKYILCENEEAIYWANELFEYYEQKSRPISEHIKPDLASEPLKT</sequence>
<dbReference type="InterPro" id="IPR036390">
    <property type="entry name" value="WH_DNA-bd_sf"/>
</dbReference>
<dbReference type="InterPro" id="IPR013561">
    <property type="entry name" value="FilR1_middle_dom"/>
</dbReference>
<gene>
    <name evidence="3" type="ORF">HWN40_01330</name>
</gene>
<name>A0A7D5J7F7_9EURY</name>
<evidence type="ECO:0000259" key="1">
    <source>
        <dbReference type="Pfam" id="PF08350"/>
    </source>
</evidence>
<dbReference type="InterPro" id="IPR016490">
    <property type="entry name" value="Tscrpt_reg_HTH_AF0396-typ3"/>
</dbReference>
<dbReference type="InterPro" id="IPR057527">
    <property type="entry name" value="HVO_A0261-like_N"/>
</dbReference>